<dbReference type="PANTHER" id="PTHR43283:SF3">
    <property type="entry name" value="BETA-LACTAMASE FAMILY PROTEIN (AFU_ORTHOLOGUE AFUA_5G07500)"/>
    <property type="match status" value="1"/>
</dbReference>
<dbReference type="STRING" id="656916.A0A2G7FPC7"/>
<evidence type="ECO:0000259" key="1">
    <source>
        <dbReference type="Pfam" id="PF00144"/>
    </source>
</evidence>
<protein>
    <recommendedName>
        <fullName evidence="1">Beta-lactamase-related domain-containing protein</fullName>
    </recommendedName>
</protein>
<dbReference type="InterPro" id="IPR050789">
    <property type="entry name" value="Diverse_Enzym_Activities"/>
</dbReference>
<sequence length="437" mass="48299">MSVEQSTRDVSAAIARMDEATSGQNPRLPGVVSIAVARDGSPILSHASGNMKLGGESPMTLDSVFWIASCTKLLTGIACMQLVEQGKLALDDAVGLDRLAPELKELNVLTRDSKGSYTLVPQERQITLRMLMTHTSGFGYAFDDIKLCDWARPTGIDDFSGRREDVLLRPLVFQPGTGFQYGVSIDWVGVIIERATKMTLQEYFQKYILAPLDIKDLAFNLTRDMKQRLAYMHQRAADGSLSVTDHLLRHALVEPVYATNESFCMGGCGCFGTPREYSKILAMLLNNGTCPKTKAQILKSETIQQMFTDQIPQYPIYHNDYCQSAKPTLANSCPIIPKLGNPTDGWGLTFMLSHERSETGRAAGSASWEGLANLYWFADRVNGIAMIFATQILPYGGELWTSLLPLPILTTCLDLEAVRHFQAIEKDVYESCSLRTG</sequence>
<dbReference type="EMBL" id="NEXV01000519">
    <property type="protein sequence ID" value="PIG82502.1"/>
    <property type="molecule type" value="Genomic_DNA"/>
</dbReference>
<comment type="caution">
    <text evidence="2">The sequence shown here is derived from an EMBL/GenBank/DDBJ whole genome shotgun (WGS) entry which is preliminary data.</text>
</comment>
<dbReference type="SUPFAM" id="SSF56601">
    <property type="entry name" value="beta-lactamase/transpeptidase-like"/>
    <property type="match status" value="1"/>
</dbReference>
<evidence type="ECO:0000313" key="2">
    <source>
        <dbReference type="EMBL" id="PIG82502.1"/>
    </source>
</evidence>
<dbReference type="InterPro" id="IPR012338">
    <property type="entry name" value="Beta-lactam/transpept-like"/>
</dbReference>
<feature type="domain" description="Beta-lactamase-related" evidence="1">
    <location>
        <begin position="27"/>
        <end position="394"/>
    </location>
</feature>
<reference evidence="2 3" key="1">
    <citation type="submission" date="2017-05" db="EMBL/GenBank/DDBJ databases">
        <title>Genome sequence for an aflatoxigenic pathogen of Argentinian peanut, Aspergillus arachidicola.</title>
        <authorList>
            <person name="Moore G."/>
            <person name="Beltz S.B."/>
            <person name="Mack B.M."/>
        </authorList>
    </citation>
    <scope>NUCLEOTIDE SEQUENCE [LARGE SCALE GENOMIC DNA]</scope>
    <source>
        <strain evidence="2 3">CBS 117610</strain>
    </source>
</reference>
<dbReference type="Proteomes" id="UP000231358">
    <property type="component" value="Unassembled WGS sequence"/>
</dbReference>
<dbReference type="Gene3D" id="3.40.710.10">
    <property type="entry name" value="DD-peptidase/beta-lactamase superfamily"/>
    <property type="match status" value="1"/>
</dbReference>
<dbReference type="AlphaFoldDB" id="A0A2G7FPC7"/>
<dbReference type="PANTHER" id="PTHR43283">
    <property type="entry name" value="BETA-LACTAMASE-RELATED"/>
    <property type="match status" value="1"/>
</dbReference>
<accession>A0A2G7FPC7</accession>
<gene>
    <name evidence="2" type="ORF">AARAC_005778</name>
</gene>
<evidence type="ECO:0000313" key="3">
    <source>
        <dbReference type="Proteomes" id="UP000231358"/>
    </source>
</evidence>
<dbReference type="Pfam" id="PF00144">
    <property type="entry name" value="Beta-lactamase"/>
    <property type="match status" value="1"/>
</dbReference>
<dbReference type="InterPro" id="IPR001466">
    <property type="entry name" value="Beta-lactam-related"/>
</dbReference>
<proteinExistence type="predicted"/>
<name>A0A2G7FPC7_9EURO</name>
<keyword evidence="3" id="KW-1185">Reference proteome</keyword>
<organism evidence="2 3">
    <name type="scientific">Aspergillus arachidicola</name>
    <dbReference type="NCBI Taxonomy" id="656916"/>
    <lineage>
        <taxon>Eukaryota</taxon>
        <taxon>Fungi</taxon>
        <taxon>Dikarya</taxon>
        <taxon>Ascomycota</taxon>
        <taxon>Pezizomycotina</taxon>
        <taxon>Eurotiomycetes</taxon>
        <taxon>Eurotiomycetidae</taxon>
        <taxon>Eurotiales</taxon>
        <taxon>Aspergillaceae</taxon>
        <taxon>Aspergillus</taxon>
        <taxon>Aspergillus subgen. Circumdati</taxon>
    </lineage>
</organism>